<gene>
    <name evidence="1" type="ORF">BOKJ2_LOCUS7660</name>
</gene>
<comment type="caution">
    <text evidence="1">The sequence shown here is derived from an EMBL/GenBank/DDBJ whole genome shotgun (WGS) entry which is preliminary data.</text>
</comment>
<dbReference type="Proteomes" id="UP000614601">
    <property type="component" value="Unassembled WGS sequence"/>
</dbReference>
<keyword evidence="2" id="KW-1185">Reference proteome</keyword>
<evidence type="ECO:0000313" key="2">
    <source>
        <dbReference type="Proteomes" id="UP000614601"/>
    </source>
</evidence>
<evidence type="ECO:0000313" key="1">
    <source>
        <dbReference type="EMBL" id="CAD5218450.1"/>
    </source>
</evidence>
<proteinExistence type="predicted"/>
<protein>
    <submittedName>
        <fullName evidence="1">Uncharacterized protein</fullName>
    </submittedName>
</protein>
<accession>A0A811KSL4</accession>
<name>A0A811KSL4_9BILA</name>
<dbReference type="EMBL" id="CAJFCW020000004">
    <property type="protein sequence ID" value="CAG9110538.1"/>
    <property type="molecule type" value="Genomic_DNA"/>
</dbReference>
<reference evidence="1" key="1">
    <citation type="submission" date="2020-09" db="EMBL/GenBank/DDBJ databases">
        <authorList>
            <person name="Kikuchi T."/>
        </authorList>
    </citation>
    <scope>NUCLEOTIDE SEQUENCE</scope>
    <source>
        <strain evidence="1">SH1</strain>
    </source>
</reference>
<organism evidence="1 2">
    <name type="scientific">Bursaphelenchus okinawaensis</name>
    <dbReference type="NCBI Taxonomy" id="465554"/>
    <lineage>
        <taxon>Eukaryota</taxon>
        <taxon>Metazoa</taxon>
        <taxon>Ecdysozoa</taxon>
        <taxon>Nematoda</taxon>
        <taxon>Chromadorea</taxon>
        <taxon>Rhabditida</taxon>
        <taxon>Tylenchina</taxon>
        <taxon>Tylenchomorpha</taxon>
        <taxon>Aphelenchoidea</taxon>
        <taxon>Aphelenchoididae</taxon>
        <taxon>Bursaphelenchus</taxon>
    </lineage>
</organism>
<sequence>MQSKLFVVSEGAKQNAFKAYGKMMEKLSVGKGSSIRITLYDHVSVLAICFNKQQQNDTPCCTIFTANVFKTPIIHLNIMATKNFVVLRDGEGAKHAIRAYNRVTSLFQNLKVGCEVRLYGHDHLY</sequence>
<dbReference type="Proteomes" id="UP000783686">
    <property type="component" value="Unassembled WGS sequence"/>
</dbReference>
<dbReference type="AlphaFoldDB" id="A0A811KSL4"/>
<dbReference type="EMBL" id="CAJFDH010000004">
    <property type="protein sequence ID" value="CAD5218450.1"/>
    <property type="molecule type" value="Genomic_DNA"/>
</dbReference>